<dbReference type="InterPro" id="IPR001680">
    <property type="entry name" value="WD40_rpt"/>
</dbReference>
<dbReference type="Gene3D" id="3.40.50.300">
    <property type="entry name" value="P-loop containing nucleotide triphosphate hydrolases"/>
    <property type="match status" value="1"/>
</dbReference>
<dbReference type="InterPro" id="IPR015943">
    <property type="entry name" value="WD40/YVTN_repeat-like_dom_sf"/>
</dbReference>
<dbReference type="InterPro" id="IPR036322">
    <property type="entry name" value="WD40_repeat_dom_sf"/>
</dbReference>
<dbReference type="SMART" id="SM00320">
    <property type="entry name" value="WD40"/>
    <property type="match status" value="5"/>
</dbReference>
<gene>
    <name evidence="4" type="ORF">GO816_08890</name>
</gene>
<name>A0A6I4I7P4_9SPHI</name>
<dbReference type="Proteomes" id="UP000434850">
    <property type="component" value="Unassembled WGS sequence"/>
</dbReference>
<comment type="caution">
    <text evidence="4">The sequence shown here is derived from an EMBL/GenBank/DDBJ whole genome shotgun (WGS) entry which is preliminary data.</text>
</comment>
<protein>
    <recommendedName>
        <fullName evidence="3">Novel STAND NTPase 1 domain-containing protein</fullName>
    </recommendedName>
</protein>
<evidence type="ECO:0000313" key="5">
    <source>
        <dbReference type="Proteomes" id="UP000434850"/>
    </source>
</evidence>
<sequence length="1083" mass="122086">MSKTRYTVNPFPGIRNFEPDEDYLFFGRDKQIDDITQLLTATRFLALIGYSGSGKSSLIKAGIIPAITKQKNNIIPAGGWTTLYFRPDGNPFHSFADTLINVAGDNNYSDEENHVKLTADYLKNQAGSLTNVYKTYKNVNEKNWLIVIDQFEEVFRFRNNHEVDDHDDSQAFINLLLSGLADSELPVYIMISMRSDFLDNCTEFEGLPEAINKASYLLPKVNRKGIFEIITQPVAVCNAQITADLVSMLMSDLSDNLDQLPVLQHAMMRTWDYWKQHESADTEIDVSHYEAIGTMEAALSIHAEEIYNHLNERKQKIAERIFKALTDVTTNSKGTRRPAQLCELIELTGAPEREVVDVIDEFRAPGRAFLMPVYTVGLEEDTVVDIAHESIMRVWTRLNEWVYAEEKSAELYTRLSKSADLYQQGKAGLWVDPDLALAVKWQQTTNPTVAWAKRYDPAFERAMSFLEYSKKESHFKTEQRARKQANELKRARRTAIILGTASILSILLLVFALNLKFKAESSEKRALENEKQMKVEGAEADMQRKQAVLQQKIAEQQQSIASQQQSLAEEQKLTAISERHNAELQKQVAQSQTREANLQRQQAIYQKRQADTARLAAVDSGKVAQRQRDNAIISRREVETLRMLSEARSIAFKSNQLSGDSQKDTLSMQMAFLSYVINREYGGTGQNRAVYDALKAQLNRYYSKVLRYTYGVKSNPTGYDFRSVVFINNSDFFTAGDDGTIKQWTITNAPVQIKAVKSSKSIGQSINAIVLSPDKKFLLSRSVAGTVNLWNAATLAPLAVTLPNATKAQFVTFLPATNGYRFMVKSDKYASIYTHDKNGSKLFNRYLLCKASNDNASTGGAVQIKKDGANVYVSQGMAACQLTFNNDGDLISQNVAFTMRDKISSMNISNDNDILAVGTDGGNIDMYDISGAKPALDLRLNNHASRITGITFNRDQSTLASGSLDNTVRLVKWKSRKEDKGEDLIFQDRKGWVRNIAMSPNYRYVLSVGQSGLMQLWPLTERVALRELTGIEANKKVITGDLDERELEKEIGADVYRKLWLGKYKNFRAFWMAMTSKYLNGTA</sequence>
<evidence type="ECO:0000259" key="3">
    <source>
        <dbReference type="Pfam" id="PF20703"/>
    </source>
</evidence>
<dbReference type="Gene3D" id="2.130.10.10">
    <property type="entry name" value="YVTN repeat-like/Quinoprotein amine dehydrogenase"/>
    <property type="match status" value="2"/>
</dbReference>
<dbReference type="SUPFAM" id="SSF50978">
    <property type="entry name" value="WD40 repeat-like"/>
    <property type="match status" value="1"/>
</dbReference>
<feature type="repeat" description="WD" evidence="1">
    <location>
        <begin position="940"/>
        <end position="970"/>
    </location>
</feature>
<dbReference type="PANTHER" id="PTHR19879:SF9">
    <property type="entry name" value="TRANSCRIPTION INITIATION FACTOR TFIID SUBUNIT 5"/>
    <property type="match status" value="1"/>
</dbReference>
<dbReference type="RefSeq" id="WP_157541378.1">
    <property type="nucleotide sequence ID" value="NZ_WQLA01000003.1"/>
</dbReference>
<dbReference type="EMBL" id="WQLA01000003">
    <property type="protein sequence ID" value="MVN91235.1"/>
    <property type="molecule type" value="Genomic_DNA"/>
</dbReference>
<keyword evidence="1" id="KW-0853">WD repeat</keyword>
<dbReference type="SUPFAM" id="SSF52540">
    <property type="entry name" value="P-loop containing nucleoside triphosphate hydrolases"/>
    <property type="match status" value="1"/>
</dbReference>
<feature type="coiled-coil region" evidence="2">
    <location>
        <begin position="535"/>
        <end position="601"/>
    </location>
</feature>
<feature type="domain" description="Novel STAND NTPase 1" evidence="3">
    <location>
        <begin position="10"/>
        <end position="425"/>
    </location>
</feature>
<keyword evidence="2" id="KW-0175">Coiled coil</keyword>
<evidence type="ECO:0000313" key="4">
    <source>
        <dbReference type="EMBL" id="MVN91235.1"/>
    </source>
</evidence>
<evidence type="ECO:0000256" key="2">
    <source>
        <dbReference type="SAM" id="Coils"/>
    </source>
</evidence>
<dbReference type="Pfam" id="PF00400">
    <property type="entry name" value="WD40"/>
    <property type="match status" value="2"/>
</dbReference>
<accession>A0A6I4I7P4</accession>
<keyword evidence="5" id="KW-1185">Reference proteome</keyword>
<dbReference type="AlphaFoldDB" id="A0A6I4I7P4"/>
<dbReference type="OrthoDB" id="414967at2"/>
<dbReference type="Pfam" id="PF20703">
    <property type="entry name" value="nSTAND1"/>
    <property type="match status" value="1"/>
</dbReference>
<dbReference type="InterPro" id="IPR027417">
    <property type="entry name" value="P-loop_NTPase"/>
</dbReference>
<reference evidence="4 5" key="1">
    <citation type="submission" date="2019-12" db="EMBL/GenBank/DDBJ databases">
        <title>Mucilaginibacter sp. HME9299 genome sequencing and assembly.</title>
        <authorList>
            <person name="Kang H."/>
            <person name="Kim H."/>
            <person name="Joh K."/>
        </authorList>
    </citation>
    <scope>NUCLEOTIDE SEQUENCE [LARGE SCALE GENOMIC DNA]</scope>
    <source>
        <strain evidence="4 5">HME9299</strain>
    </source>
</reference>
<evidence type="ECO:0000256" key="1">
    <source>
        <dbReference type="PROSITE-ProRule" id="PRU00221"/>
    </source>
</evidence>
<organism evidence="4 5">
    <name type="scientific">Mucilaginibacter aquatilis</name>
    <dbReference type="NCBI Taxonomy" id="1517760"/>
    <lineage>
        <taxon>Bacteria</taxon>
        <taxon>Pseudomonadati</taxon>
        <taxon>Bacteroidota</taxon>
        <taxon>Sphingobacteriia</taxon>
        <taxon>Sphingobacteriales</taxon>
        <taxon>Sphingobacteriaceae</taxon>
        <taxon>Mucilaginibacter</taxon>
    </lineage>
</organism>
<dbReference type="PROSITE" id="PS50294">
    <property type="entry name" value="WD_REPEATS_REGION"/>
    <property type="match status" value="1"/>
</dbReference>
<dbReference type="InterPro" id="IPR049052">
    <property type="entry name" value="nSTAND1"/>
</dbReference>
<dbReference type="PROSITE" id="PS50082">
    <property type="entry name" value="WD_REPEATS_2"/>
    <property type="match status" value="1"/>
</dbReference>
<dbReference type="PANTHER" id="PTHR19879">
    <property type="entry name" value="TRANSCRIPTION INITIATION FACTOR TFIID"/>
    <property type="match status" value="1"/>
</dbReference>
<proteinExistence type="predicted"/>